<dbReference type="InterPro" id="IPR009706">
    <property type="entry name" value="DUF1287"/>
</dbReference>
<feature type="region of interest" description="Disordered" evidence="1">
    <location>
        <begin position="1"/>
        <end position="40"/>
    </location>
</feature>
<feature type="compositionally biased region" description="Low complexity" evidence="1">
    <location>
        <begin position="11"/>
        <end position="25"/>
    </location>
</feature>
<gene>
    <name evidence="2" type="ORF">GXW98_09345</name>
</gene>
<reference evidence="2" key="2">
    <citation type="submission" date="2020-01" db="EMBL/GenBank/DDBJ databases">
        <authorList>
            <person name="Campanaro S."/>
        </authorList>
    </citation>
    <scope>NUCLEOTIDE SEQUENCE</scope>
    <source>
        <strain evidence="2">AS01afH2WH_6</strain>
    </source>
</reference>
<reference evidence="2" key="1">
    <citation type="journal article" date="2020" name="Biotechnol. Biofuels">
        <title>New insights from the biogas microbiome by comprehensive genome-resolved metagenomics of nearly 1600 species originating from multiple anaerobic digesters.</title>
        <authorList>
            <person name="Campanaro S."/>
            <person name="Treu L."/>
            <person name="Rodriguez-R L.M."/>
            <person name="Kovalovszki A."/>
            <person name="Ziels R.M."/>
            <person name="Maus I."/>
            <person name="Zhu X."/>
            <person name="Kougias P.G."/>
            <person name="Basile A."/>
            <person name="Luo G."/>
            <person name="Schluter A."/>
            <person name="Konstantinidis K.T."/>
            <person name="Angelidaki I."/>
        </authorList>
    </citation>
    <scope>NUCLEOTIDE SEQUENCE</scope>
    <source>
        <strain evidence="2">AS01afH2WH_6</strain>
    </source>
</reference>
<comment type="caution">
    <text evidence="2">The sequence shown here is derived from an EMBL/GenBank/DDBJ whole genome shotgun (WGS) entry which is preliminary data.</text>
</comment>
<dbReference type="Pfam" id="PF06940">
    <property type="entry name" value="DUF1287"/>
    <property type="match status" value="1"/>
</dbReference>
<evidence type="ECO:0000256" key="1">
    <source>
        <dbReference type="SAM" id="MobiDB-lite"/>
    </source>
</evidence>
<protein>
    <submittedName>
        <fullName evidence="2">DUF1287 domain-containing protein</fullName>
    </submittedName>
</protein>
<dbReference type="AlphaFoldDB" id="A0A971IDV4"/>
<organism evidence="2 3">
    <name type="scientific">Bifidobacterium crudilactis</name>
    <dbReference type="NCBI Taxonomy" id="327277"/>
    <lineage>
        <taxon>Bacteria</taxon>
        <taxon>Bacillati</taxon>
        <taxon>Actinomycetota</taxon>
        <taxon>Actinomycetes</taxon>
        <taxon>Bifidobacteriales</taxon>
        <taxon>Bifidobacteriaceae</taxon>
        <taxon>Bifidobacterium</taxon>
    </lineage>
</organism>
<name>A0A971IDV4_9BIFI</name>
<evidence type="ECO:0000313" key="2">
    <source>
        <dbReference type="EMBL" id="NLT80466.1"/>
    </source>
</evidence>
<sequence length="222" mass="24768">MHTLRQHGQLESGEGSTASAAVSSSESRRPQLKSTSDFDHDGIDDYTDIVQGAHLQAKARPKYDDGYYQGGYPPEGKGACTDMVWHAFANAGYDLKAMVDKDIAENPSAYTAVVSKADPNIDFRRVGVLGVFFTRYGDSLTTDTAQHDQWQQGDLVIFDSTWHIGIASDSRDKQDIPLLLHNMGQEHRENDYLTFASRRPITKHLRFNPSKLPDSLKIAWHG</sequence>
<dbReference type="EMBL" id="JAAXZR010000028">
    <property type="protein sequence ID" value="NLT80466.1"/>
    <property type="molecule type" value="Genomic_DNA"/>
</dbReference>
<dbReference type="Proteomes" id="UP000767327">
    <property type="component" value="Unassembled WGS sequence"/>
</dbReference>
<accession>A0A971IDV4</accession>
<evidence type="ECO:0000313" key="3">
    <source>
        <dbReference type="Proteomes" id="UP000767327"/>
    </source>
</evidence>
<proteinExistence type="predicted"/>